<dbReference type="GO" id="GO:0004659">
    <property type="term" value="F:prenyltransferase activity"/>
    <property type="evidence" value="ECO:0007669"/>
    <property type="project" value="InterPro"/>
</dbReference>
<dbReference type="Gene3D" id="1.10.600.10">
    <property type="entry name" value="Farnesyl Diphosphate Synthase"/>
    <property type="match status" value="1"/>
</dbReference>
<dbReference type="AlphaFoldDB" id="A0A1F5QBA6"/>
<gene>
    <name evidence="1" type="ORF">A3J05_03980</name>
</gene>
<sequence length="674" mass="78734">MQGKRYKLYLASGIRLWTLNFKDEYSPFFNKKLDLFQPALIDNQYTGDHRKIPIRIATKDLGEINKCDAILAYMKMYDTQNNGPAGTDSTWECGYAIGGEKPAIMLVENLEHLDYYSAQWMVTFSIGAILTTSKEVADFAKDHDKFTHTAILYCENKEQFESKIIEYLDKYYKSIYAREGIINHSVDEELRKYANKSNIVKILEESKKYDTQSDYVPNTKIFELERTKFDTTSIYHQICDLEFERAKTVKNIIENDFEKLLPFLYLSINKCLGCFEKTKNINEIAEIIEYWLNIPAKEIEGRKQGKKKTRPTIFYELYDLVSHHIVASQKLFGRNFVYQAGAILEIYNWLNTYAIDDAFDNSTTRQGEQTLHVKFESRKNAFLLGAIGHCLSLILLYELTKDKEENSKQLLSSLNNVQYLMYLGQHIDIDLTFENKKALSNFIKENDLESALKKYFDRIYGICGAFYEEIGRMAVKSTNVGAQFFNQDEAENACIYIAKLFGLVQMIRNDLGDLIFPEELPDLSKGMKDTSHNDIMEGKLTLPMIYTIFNLYTNPKDKNKIIKFVGNKKLNPQDKQEVSRIIWESGSIEFTMQFVEYYSKLVREQYIKHIHETPTRLKWIIKLMDITPLINLTFRRMAIKNKWRKLEPQILTEQLISDINKITERETFLVNHKG</sequence>
<protein>
    <submittedName>
        <fullName evidence="1">Uncharacterized protein</fullName>
    </submittedName>
</protein>
<name>A0A1F5QBA6_9BACT</name>
<dbReference type="SUPFAM" id="SSF48576">
    <property type="entry name" value="Terpenoid synthases"/>
    <property type="match status" value="1"/>
</dbReference>
<accession>A0A1F5QBA6</accession>
<evidence type="ECO:0000313" key="2">
    <source>
        <dbReference type="Proteomes" id="UP000177235"/>
    </source>
</evidence>
<dbReference type="EMBL" id="MFFF01000019">
    <property type="protein sequence ID" value="OGE99465.1"/>
    <property type="molecule type" value="Genomic_DNA"/>
</dbReference>
<organism evidence="1 2">
    <name type="scientific">Candidatus Doudnabacteria bacterium RIFCSPLOWO2_02_FULL_48_13</name>
    <dbReference type="NCBI Taxonomy" id="1817845"/>
    <lineage>
        <taxon>Bacteria</taxon>
        <taxon>Candidatus Doudnaibacteriota</taxon>
    </lineage>
</organism>
<comment type="caution">
    <text evidence="1">The sequence shown here is derived from an EMBL/GenBank/DDBJ whole genome shotgun (WGS) entry which is preliminary data.</text>
</comment>
<dbReference type="Gene3D" id="3.40.50.450">
    <property type="match status" value="1"/>
</dbReference>
<proteinExistence type="predicted"/>
<reference evidence="1 2" key="1">
    <citation type="journal article" date="2016" name="Nat. Commun.">
        <title>Thousands of microbial genomes shed light on interconnected biogeochemical processes in an aquifer system.</title>
        <authorList>
            <person name="Anantharaman K."/>
            <person name="Brown C.T."/>
            <person name="Hug L.A."/>
            <person name="Sharon I."/>
            <person name="Castelle C.J."/>
            <person name="Probst A.J."/>
            <person name="Thomas B.C."/>
            <person name="Singh A."/>
            <person name="Wilkins M.J."/>
            <person name="Karaoz U."/>
            <person name="Brodie E.L."/>
            <person name="Williams K.H."/>
            <person name="Hubbard S.S."/>
            <person name="Banfield J.F."/>
        </authorList>
    </citation>
    <scope>NUCLEOTIDE SEQUENCE [LARGE SCALE GENOMIC DNA]</scope>
</reference>
<dbReference type="Pfam" id="PF00348">
    <property type="entry name" value="polyprenyl_synt"/>
    <property type="match status" value="1"/>
</dbReference>
<dbReference type="InterPro" id="IPR000092">
    <property type="entry name" value="Polyprenyl_synt"/>
</dbReference>
<dbReference type="InterPro" id="IPR008949">
    <property type="entry name" value="Isoprenoid_synthase_dom_sf"/>
</dbReference>
<dbReference type="SUPFAM" id="SSF52309">
    <property type="entry name" value="N-(deoxy)ribosyltransferase-like"/>
    <property type="match status" value="1"/>
</dbReference>
<dbReference type="Proteomes" id="UP000177235">
    <property type="component" value="Unassembled WGS sequence"/>
</dbReference>
<dbReference type="GO" id="GO:0008299">
    <property type="term" value="P:isoprenoid biosynthetic process"/>
    <property type="evidence" value="ECO:0007669"/>
    <property type="project" value="InterPro"/>
</dbReference>
<evidence type="ECO:0000313" key="1">
    <source>
        <dbReference type="EMBL" id="OGE99465.1"/>
    </source>
</evidence>